<dbReference type="PANTHER" id="PTHR42943:SF2">
    <property type="entry name" value="GLUTATHIONE S-TRANSFERASE KAPPA 1"/>
    <property type="match status" value="1"/>
</dbReference>
<evidence type="ECO:0000313" key="3">
    <source>
        <dbReference type="Proteomes" id="UP000029444"/>
    </source>
</evidence>
<evidence type="ECO:0000313" key="2">
    <source>
        <dbReference type="EMBL" id="KGD63512.1"/>
    </source>
</evidence>
<organism evidence="2 3">
    <name type="scientific">Alcanivorax nanhaiticus</name>
    <dbReference type="NCBI Taxonomy" id="1177154"/>
    <lineage>
        <taxon>Bacteria</taxon>
        <taxon>Pseudomonadati</taxon>
        <taxon>Pseudomonadota</taxon>
        <taxon>Gammaproteobacteria</taxon>
        <taxon>Oceanospirillales</taxon>
        <taxon>Alcanivoracaceae</taxon>
        <taxon>Alcanivorax</taxon>
    </lineage>
</organism>
<dbReference type="PANTHER" id="PTHR42943">
    <property type="entry name" value="GLUTATHIONE S-TRANSFERASE KAPPA"/>
    <property type="match status" value="1"/>
</dbReference>
<proteinExistence type="predicted"/>
<name>A0A095SG45_9GAMM</name>
<keyword evidence="2" id="KW-0413">Isomerase</keyword>
<gene>
    <name evidence="2" type="ORF">Y5S_03148</name>
</gene>
<dbReference type="Gene3D" id="3.40.30.10">
    <property type="entry name" value="Glutaredoxin"/>
    <property type="match status" value="2"/>
</dbReference>
<reference evidence="2 3" key="1">
    <citation type="submission" date="2012-09" db="EMBL/GenBank/DDBJ databases">
        <title>Genome Sequence of alkane-degrading Bacterium Alcanivorax sp. 19-m-6.</title>
        <authorList>
            <person name="Lai Q."/>
            <person name="Shao Z."/>
        </authorList>
    </citation>
    <scope>NUCLEOTIDE SEQUENCE [LARGE SCALE GENOMIC DNA]</scope>
    <source>
        <strain evidence="2 3">19-m-6</strain>
    </source>
</reference>
<dbReference type="eggNOG" id="COG3917">
    <property type="taxonomic scope" value="Bacteria"/>
</dbReference>
<feature type="domain" description="DSBA-like thioredoxin" evidence="1">
    <location>
        <begin position="247"/>
        <end position="427"/>
    </location>
</feature>
<dbReference type="GO" id="GO:0016853">
    <property type="term" value="F:isomerase activity"/>
    <property type="evidence" value="ECO:0007669"/>
    <property type="project" value="UniProtKB-KW"/>
</dbReference>
<comment type="caution">
    <text evidence="2">The sequence shown here is derived from an EMBL/GenBank/DDBJ whole genome shotgun (WGS) entry which is preliminary data.</text>
</comment>
<dbReference type="InterPro" id="IPR051924">
    <property type="entry name" value="GST_Kappa/NadH"/>
</dbReference>
<dbReference type="EMBL" id="ARXV01000016">
    <property type="protein sequence ID" value="KGD63512.1"/>
    <property type="molecule type" value="Genomic_DNA"/>
</dbReference>
<evidence type="ECO:0000259" key="1">
    <source>
        <dbReference type="Pfam" id="PF01323"/>
    </source>
</evidence>
<accession>A0A095SG45</accession>
<keyword evidence="3" id="KW-1185">Reference proteome</keyword>
<dbReference type="RefSeq" id="WP_035234421.1">
    <property type="nucleotide sequence ID" value="NZ_ARXV01000016.1"/>
</dbReference>
<dbReference type="PATRIC" id="fig|1177154.3.peg.3189"/>
<dbReference type="Pfam" id="PF01323">
    <property type="entry name" value="DSBA"/>
    <property type="match status" value="1"/>
</dbReference>
<dbReference type="OrthoDB" id="5244108at2"/>
<dbReference type="GO" id="GO:0016491">
    <property type="term" value="F:oxidoreductase activity"/>
    <property type="evidence" value="ECO:0007669"/>
    <property type="project" value="InterPro"/>
</dbReference>
<sequence length="440" mass="50450">MSLKHKLMPLFAGLITSEGLQALRRRLAEWRRVLRRQPHAATFYFRIDDPYSVLMAQVLPRFARHFGIQITPRVMLYLDQQMYPAADMLSELAPRDAAQLADLHGLDFPADWQLPQREVSLAATRCLLRHEKDERFWSLAAALADALWRHDHGKLEALLSEHGQMPADQAQLALEARRDQFLRDGHYLTGTLLYQGEWYWSVERLDHLGHRLNALGLGSQDWPLPYGRAKRAQLSHSAPRLKGKPLVLFFSFRSPYSYIALSRAYALADHYGLNLKIRPVLPMVMRGLSVPKEKRFYILKDAAREARLHQVPFGRVCDPVGPGVERCMALWPFAEKEGRLREWLRAAATGIWSKGINAASDNGLKFLVETAGLDWNRARRWLDDDSWRDRAEDNRNAMMTAGSWGVPSFMTQDDMVWGQDRFAIIERSLLASVSHESDEG</sequence>
<dbReference type="InterPro" id="IPR001853">
    <property type="entry name" value="DSBA-like_thioredoxin_dom"/>
</dbReference>
<dbReference type="SUPFAM" id="SSF52833">
    <property type="entry name" value="Thioredoxin-like"/>
    <property type="match status" value="2"/>
</dbReference>
<dbReference type="InterPro" id="IPR036249">
    <property type="entry name" value="Thioredoxin-like_sf"/>
</dbReference>
<dbReference type="AlphaFoldDB" id="A0A095SG45"/>
<dbReference type="STRING" id="1177154.Y5S_03148"/>
<dbReference type="Proteomes" id="UP000029444">
    <property type="component" value="Unassembled WGS sequence"/>
</dbReference>
<protein>
    <submittedName>
        <fullName evidence="2">2-hydroxychromene-2-carboxylate isomerase</fullName>
    </submittedName>
</protein>